<feature type="signal peptide" evidence="1">
    <location>
        <begin position="1"/>
        <end position="25"/>
    </location>
</feature>
<name>A0A655X492_VIBCL</name>
<evidence type="ECO:0000256" key="1">
    <source>
        <dbReference type="SAM" id="SignalP"/>
    </source>
</evidence>
<dbReference type="EMBL" id="CWQJ01000008">
    <property type="protein sequence ID" value="CSC05097.1"/>
    <property type="molecule type" value="Genomic_DNA"/>
</dbReference>
<sequence>MNRVNKLWRLMLPITALLASGLPQASWAGSYTIRPLVGTWHYQFQPTLGTYSANLVRERVEYPGSYIDHDPELLNYNYIKFGTVSGWFKPDYPYRTLPEGPDLFFLGYHSDQAAPQALPFQNERGETISVSVQAKGQNFWAKRLYMSHNTLGSSNSWSFLFMFSQNYGFDYESDLIDPFFGASTDPETKAALSWLMTDWYKSAALAYAWDPGLVAKMGDGYIDNGQFGVLFDLQLKDAYPSPGTYHYKGKWHTGGLYLFSYRTPAVLDVDFTIVIPEILQVSTPVKDITFDFALGQVAAKRKVPVRIQANVDQLRVSLVCEPGKDNYAGGCTIAERDKLRLLRVSASIDGNPLSNHKGPYYSMPLQDKNPNNEKIKYVELTLTDESMSGKPPAPGYYSGQLGVLFELPL</sequence>
<dbReference type="Proteomes" id="UP000046067">
    <property type="component" value="Unassembled WGS sequence"/>
</dbReference>
<reference evidence="2 3" key="1">
    <citation type="submission" date="2015-07" db="EMBL/GenBank/DDBJ databases">
        <authorList>
            <consortium name="Pathogen Informatics"/>
        </authorList>
    </citation>
    <scope>NUCLEOTIDE SEQUENCE [LARGE SCALE GENOMIC DNA]</scope>
    <source>
        <strain evidence="2 3">A325</strain>
    </source>
</reference>
<evidence type="ECO:0000313" key="3">
    <source>
        <dbReference type="Proteomes" id="UP000046067"/>
    </source>
</evidence>
<organism evidence="2 3">
    <name type="scientific">Vibrio cholerae</name>
    <dbReference type="NCBI Taxonomy" id="666"/>
    <lineage>
        <taxon>Bacteria</taxon>
        <taxon>Pseudomonadati</taxon>
        <taxon>Pseudomonadota</taxon>
        <taxon>Gammaproteobacteria</taxon>
        <taxon>Vibrionales</taxon>
        <taxon>Vibrionaceae</taxon>
        <taxon>Vibrio</taxon>
    </lineage>
</organism>
<proteinExistence type="predicted"/>
<accession>A0A655X492</accession>
<dbReference type="AlphaFoldDB" id="A0A655X492"/>
<gene>
    <name evidence="2" type="ORF">ERS013201_01665</name>
</gene>
<evidence type="ECO:0000313" key="2">
    <source>
        <dbReference type="EMBL" id="CSC05097.1"/>
    </source>
</evidence>
<protein>
    <submittedName>
        <fullName evidence="2">Uncharacterized protein</fullName>
    </submittedName>
</protein>
<dbReference type="RefSeq" id="WP_053034515.1">
    <property type="nucleotide sequence ID" value="NZ_CWSO01000008.1"/>
</dbReference>
<keyword evidence="1" id="KW-0732">Signal</keyword>
<feature type="chain" id="PRO_5025038065" evidence="1">
    <location>
        <begin position="26"/>
        <end position="409"/>
    </location>
</feature>